<reference evidence="2 3" key="1">
    <citation type="submission" date="2015-01" db="EMBL/GenBank/DDBJ databases">
        <title>Lifestyle Evolution in Cyanobacterial Symbionts of Sponges.</title>
        <authorList>
            <person name="Burgsdorf I."/>
            <person name="Slaby B.M."/>
            <person name="Handley K.M."/>
            <person name="Haber M."/>
            <person name="Blom J."/>
            <person name="Marshall C.W."/>
            <person name="Gilbert J.A."/>
            <person name="Hentschel U."/>
            <person name="Steindler L."/>
        </authorList>
    </citation>
    <scope>NUCLEOTIDE SEQUENCE [LARGE SCALE GENOMIC DNA]</scope>
    <source>
        <strain evidence="2">142</strain>
    </source>
</reference>
<evidence type="ECO:0000256" key="1">
    <source>
        <dbReference type="SAM" id="MobiDB-lite"/>
    </source>
</evidence>
<comment type="caution">
    <text evidence="2">The sequence shown here is derived from an EMBL/GenBank/DDBJ whole genome shotgun (WGS) entry which is preliminary data.</text>
</comment>
<dbReference type="AlphaFoldDB" id="A0A6N3XD91"/>
<dbReference type="Proteomes" id="UP000035054">
    <property type="component" value="Unassembled WGS sequence"/>
</dbReference>
<evidence type="ECO:0000313" key="3">
    <source>
        <dbReference type="Proteomes" id="UP000035054"/>
    </source>
</evidence>
<sequence>MSSPMRAKPSSLLNSVKSDPGRAEQLCQQFNVINASGHSVYSSTGLGQVASSQELTTSDAEILITYVVGLHCPNVT</sequence>
<evidence type="ECO:0008006" key="4">
    <source>
        <dbReference type="Google" id="ProtNLM"/>
    </source>
</evidence>
<accession>A0A6N3XD91</accession>
<proteinExistence type="predicted"/>
<feature type="region of interest" description="Disordered" evidence="1">
    <location>
        <begin position="1"/>
        <end position="20"/>
    </location>
</feature>
<dbReference type="EMBL" id="JXUO01000065">
    <property type="protein sequence ID" value="KKZ15126.1"/>
    <property type="molecule type" value="Genomic_DNA"/>
</dbReference>
<name>A0A6N3XD91_9SYNE</name>
<evidence type="ECO:0000313" key="2">
    <source>
        <dbReference type="EMBL" id="KKZ15126.1"/>
    </source>
</evidence>
<protein>
    <recommendedName>
        <fullName evidence="4">DUF732 domain-containing protein</fullName>
    </recommendedName>
</protein>
<gene>
    <name evidence="2" type="ORF">TH68_02100</name>
</gene>
<organism evidence="2 3">
    <name type="scientific">Candidatus Synechococcus spongiarum 142</name>
    <dbReference type="NCBI Taxonomy" id="1608213"/>
    <lineage>
        <taxon>Bacteria</taxon>
        <taxon>Bacillati</taxon>
        <taxon>Cyanobacteriota</taxon>
        <taxon>Cyanophyceae</taxon>
        <taxon>Synechococcales</taxon>
        <taxon>Synechococcaceae</taxon>
        <taxon>Synechococcus</taxon>
    </lineage>
</organism>